<keyword evidence="1" id="KW-0812">Transmembrane</keyword>
<feature type="transmembrane region" description="Helical" evidence="1">
    <location>
        <begin position="29"/>
        <end position="48"/>
    </location>
</feature>
<dbReference type="AlphaFoldDB" id="A0A6J6C275"/>
<reference evidence="2" key="1">
    <citation type="submission" date="2020-05" db="EMBL/GenBank/DDBJ databases">
        <authorList>
            <person name="Chiriac C."/>
            <person name="Salcher M."/>
            <person name="Ghai R."/>
            <person name="Kavagutti S V."/>
        </authorList>
    </citation>
    <scope>NUCLEOTIDE SEQUENCE</scope>
</reference>
<name>A0A6J6C275_9ZZZZ</name>
<dbReference type="InterPro" id="IPR007060">
    <property type="entry name" value="FtsL/DivIC"/>
</dbReference>
<organism evidence="2">
    <name type="scientific">freshwater metagenome</name>
    <dbReference type="NCBI Taxonomy" id="449393"/>
    <lineage>
        <taxon>unclassified sequences</taxon>
        <taxon>metagenomes</taxon>
        <taxon>ecological metagenomes</taxon>
    </lineage>
</organism>
<accession>A0A6J6C275</accession>
<dbReference type="EMBL" id="CAEZUR010000043">
    <property type="protein sequence ID" value="CAB4608376.1"/>
    <property type="molecule type" value="Genomic_DNA"/>
</dbReference>
<protein>
    <submittedName>
        <fullName evidence="2">Unannotated protein</fullName>
    </submittedName>
</protein>
<proteinExistence type="predicted"/>
<dbReference type="EMBL" id="CAEZSN010000076">
    <property type="protein sequence ID" value="CAB4545137.1"/>
    <property type="molecule type" value="Genomic_DNA"/>
</dbReference>
<evidence type="ECO:0000313" key="2">
    <source>
        <dbReference type="EMBL" id="CAB4545137.1"/>
    </source>
</evidence>
<keyword evidence="1" id="KW-0472">Membrane</keyword>
<sequence>MKNSRPGGRGFKRVSLSAGRRELLSRLNLNGQALVIAVIVVIAAVTLFPKAQLWYEQRVTAADLAYQNEQTRKSLVEMKEDLKRWDDPVYIRAQARNRLFYVMPGEISFTVMDFETVNANDESGTVGAALAAARNSTSLSKKVSTTKSNWTENLIETVVRAGLEEPKA</sequence>
<gene>
    <name evidence="2" type="ORF">UFOPK1433_00747</name>
    <name evidence="3" type="ORF">UFOPK1843_00656</name>
</gene>
<keyword evidence="1" id="KW-1133">Transmembrane helix</keyword>
<evidence type="ECO:0000256" key="1">
    <source>
        <dbReference type="SAM" id="Phobius"/>
    </source>
</evidence>
<dbReference type="Pfam" id="PF04977">
    <property type="entry name" value="DivIC"/>
    <property type="match status" value="1"/>
</dbReference>
<evidence type="ECO:0000313" key="3">
    <source>
        <dbReference type="EMBL" id="CAB4608376.1"/>
    </source>
</evidence>